<accession>D2PNY0</accession>
<dbReference type="Proteomes" id="UP000007967">
    <property type="component" value="Chromosome"/>
</dbReference>
<dbReference type="PANTHER" id="PTHR39159:SF1">
    <property type="entry name" value="UPF0374 PROTEIN YGAC"/>
    <property type="match status" value="1"/>
</dbReference>
<protein>
    <recommendedName>
        <fullName evidence="2">DUF402 domain-containing protein</fullName>
    </recommendedName>
</protein>
<dbReference type="EMBL" id="CP001736">
    <property type="protein sequence ID" value="ADB32798.1"/>
    <property type="molecule type" value="Genomic_DNA"/>
</dbReference>
<dbReference type="RefSeq" id="WP_012921354.1">
    <property type="nucleotide sequence ID" value="NC_013729.1"/>
</dbReference>
<dbReference type="KEGG" id="kfl:Kfla_3743"/>
<keyword evidence="4" id="KW-1185">Reference proteome</keyword>
<proteinExistence type="predicted"/>
<name>D2PNY0_KRIFD</name>
<evidence type="ECO:0000313" key="3">
    <source>
        <dbReference type="EMBL" id="ADB32798.1"/>
    </source>
</evidence>
<sequence length="173" mass="19429">METVRTLFRKYDGRPHRLVESLDLGEDEYGLWVGSTPGTKGQRADGSWVTIDHTRVRLFPRGQWWSALFNDEPHPTEVYCDIAMPAEFGVGSVTTVDLDLDVRRLRDGTVLVMDEDEFLAHQVHYGYPPQVVATAQATCAWVVANITTTEPFLTVYRTYLARVRAVAEAAPAS</sequence>
<gene>
    <name evidence="3" type="ordered locus">Kfla_3743</name>
</gene>
<reference evidence="3 4" key="2">
    <citation type="journal article" date="2010" name="Stand. Genomic Sci.">
        <title>Complete genome sequence of Kribbella flavida type strain (IFO 14399).</title>
        <authorList>
            <person name="Pukall R."/>
            <person name="Lapidus A."/>
            <person name="Glavina Del Rio T."/>
            <person name="Copeland A."/>
            <person name="Tice H."/>
            <person name="Cheng J.-F."/>
            <person name="Lucas S."/>
            <person name="Chen F."/>
            <person name="Nolan M."/>
            <person name="LaButti K."/>
            <person name="Pati A."/>
            <person name="Ivanova N."/>
            <person name="Mavrommatis K."/>
            <person name="Mikhailova N."/>
            <person name="Pitluck S."/>
            <person name="Bruce D."/>
            <person name="Goodwin L."/>
            <person name="Land M."/>
            <person name="Hauser L."/>
            <person name="Chang Y.-J."/>
            <person name="Jeffries C.D."/>
            <person name="Chen A."/>
            <person name="Palaniappan K."/>
            <person name="Chain P."/>
            <person name="Rohde M."/>
            <person name="Goeker M."/>
            <person name="Bristow J."/>
            <person name="Eisen J.A."/>
            <person name="Markowitz V."/>
            <person name="Hugenholtz P."/>
            <person name="Kyrpides N.C."/>
            <person name="Klenk H.-P."/>
            <person name="Brettin T."/>
        </authorList>
    </citation>
    <scope>NUCLEOTIDE SEQUENCE [LARGE SCALE GENOMIC DNA]</scope>
    <source>
        <strain evidence="4">DSM 17836 / JCM 10339 / NBRC 14399</strain>
    </source>
</reference>
<dbReference type="SUPFAM" id="SSF159234">
    <property type="entry name" value="FomD-like"/>
    <property type="match status" value="1"/>
</dbReference>
<evidence type="ECO:0000256" key="1">
    <source>
        <dbReference type="ARBA" id="ARBA00022801"/>
    </source>
</evidence>
<dbReference type="InterPro" id="IPR035930">
    <property type="entry name" value="FomD-like_sf"/>
</dbReference>
<dbReference type="InterPro" id="IPR050212">
    <property type="entry name" value="Ntdp-like"/>
</dbReference>
<dbReference type="Pfam" id="PF04167">
    <property type="entry name" value="DUF402"/>
    <property type="match status" value="1"/>
</dbReference>
<reference evidence="4" key="1">
    <citation type="submission" date="2009-09" db="EMBL/GenBank/DDBJ databases">
        <title>The complete genome of Kribbella flavida DSM 17836.</title>
        <authorList>
            <consortium name="US DOE Joint Genome Institute (JGI-PGF)"/>
            <person name="Lucas S."/>
            <person name="Copeland A."/>
            <person name="Lapidus A."/>
            <person name="Glavina del Rio T."/>
            <person name="Dalin E."/>
            <person name="Tice H."/>
            <person name="Bruce D."/>
            <person name="Goodwin L."/>
            <person name="Pitluck S."/>
            <person name="Kyrpides N."/>
            <person name="Mavromatis K."/>
            <person name="Ivanova N."/>
            <person name="Saunders E."/>
            <person name="Brettin T."/>
            <person name="Detter J.C."/>
            <person name="Han C."/>
            <person name="Larimer F."/>
            <person name="Land M."/>
            <person name="Hauser L."/>
            <person name="Markowitz V."/>
            <person name="Cheng J.-F."/>
            <person name="Hugenholtz P."/>
            <person name="Woyke T."/>
            <person name="Wu D."/>
            <person name="Pukall R."/>
            <person name="Klenk H.-P."/>
            <person name="Eisen J.A."/>
        </authorList>
    </citation>
    <scope>NUCLEOTIDE SEQUENCE [LARGE SCALE GENOMIC DNA]</scope>
    <source>
        <strain evidence="4">DSM 17836 / JCM 10339 / NBRC 14399</strain>
    </source>
</reference>
<feature type="domain" description="DUF402" evidence="2">
    <location>
        <begin position="12"/>
        <end position="147"/>
    </location>
</feature>
<dbReference type="eggNOG" id="COG3557">
    <property type="taxonomic scope" value="Bacteria"/>
</dbReference>
<organism evidence="3 4">
    <name type="scientific">Kribbella flavida (strain DSM 17836 / JCM 10339 / NBRC 14399)</name>
    <dbReference type="NCBI Taxonomy" id="479435"/>
    <lineage>
        <taxon>Bacteria</taxon>
        <taxon>Bacillati</taxon>
        <taxon>Actinomycetota</taxon>
        <taxon>Actinomycetes</taxon>
        <taxon>Propionibacteriales</taxon>
        <taxon>Kribbellaceae</taxon>
        <taxon>Kribbella</taxon>
    </lineage>
</organism>
<dbReference type="HOGENOM" id="CLU_120820_0_0_11"/>
<dbReference type="InterPro" id="IPR007295">
    <property type="entry name" value="DUF402"/>
</dbReference>
<evidence type="ECO:0000259" key="2">
    <source>
        <dbReference type="Pfam" id="PF04167"/>
    </source>
</evidence>
<dbReference type="GO" id="GO:0016787">
    <property type="term" value="F:hydrolase activity"/>
    <property type="evidence" value="ECO:0007669"/>
    <property type="project" value="UniProtKB-KW"/>
</dbReference>
<dbReference type="PANTHER" id="PTHR39159">
    <property type="match status" value="1"/>
</dbReference>
<evidence type="ECO:0000313" key="4">
    <source>
        <dbReference type="Proteomes" id="UP000007967"/>
    </source>
</evidence>
<dbReference type="Gene3D" id="2.40.380.10">
    <property type="entry name" value="FomD-like"/>
    <property type="match status" value="1"/>
</dbReference>
<keyword evidence="1" id="KW-0378">Hydrolase</keyword>
<dbReference type="STRING" id="479435.Kfla_3743"/>
<dbReference type="OrthoDB" id="3531052at2"/>
<dbReference type="AlphaFoldDB" id="D2PNY0"/>